<dbReference type="InterPro" id="IPR052514">
    <property type="entry name" value="SAM-dependent_MTase"/>
</dbReference>
<protein>
    <recommendedName>
        <fullName evidence="1">Methyltransferase FkbM domain-containing protein</fullName>
    </recommendedName>
</protein>
<reference evidence="2 3" key="1">
    <citation type="journal article" date="2003" name="Proc. Natl. Acad. Sci. U.S.A.">
        <title>Complete genome sequence of the marine planctomycete Pirellula sp. strain 1.</title>
        <authorList>
            <person name="Gloeckner F.O."/>
            <person name="Kube M."/>
            <person name="Bauer M."/>
            <person name="Teeling H."/>
            <person name="Lombardot T."/>
            <person name="Ludwig W."/>
            <person name="Gade D."/>
            <person name="Beck A."/>
            <person name="Borzym K."/>
            <person name="Heitmann K."/>
            <person name="Rabus R."/>
            <person name="Schlesner H."/>
            <person name="Amann R."/>
            <person name="Reinhardt R."/>
        </authorList>
    </citation>
    <scope>NUCLEOTIDE SEQUENCE [LARGE SCALE GENOMIC DNA]</scope>
    <source>
        <strain evidence="3">DSM 10527 / NCIMB 13988 / SH1</strain>
    </source>
</reference>
<dbReference type="Gene3D" id="3.40.50.150">
    <property type="entry name" value="Vaccinia Virus protein VP39"/>
    <property type="match status" value="1"/>
</dbReference>
<dbReference type="PANTHER" id="PTHR34203:SF15">
    <property type="entry name" value="SLL1173 PROTEIN"/>
    <property type="match status" value="1"/>
</dbReference>
<dbReference type="NCBIfam" id="TIGR01444">
    <property type="entry name" value="fkbM_fam"/>
    <property type="match status" value="1"/>
</dbReference>
<dbReference type="PATRIC" id="fig|243090.15.peg.1138"/>
<dbReference type="SUPFAM" id="SSF53335">
    <property type="entry name" value="S-adenosyl-L-methionine-dependent methyltransferases"/>
    <property type="match status" value="1"/>
</dbReference>
<dbReference type="EnsemblBacteria" id="CAD72660">
    <property type="protein sequence ID" value="CAD72660"/>
    <property type="gene ID" value="RB2487"/>
</dbReference>
<accession>Q7UVR2</accession>
<dbReference type="eggNOG" id="COG2518">
    <property type="taxonomic scope" value="Bacteria"/>
</dbReference>
<gene>
    <name evidence="2" type="ordered locus">RB2487</name>
</gene>
<dbReference type="KEGG" id="rba:RB2487"/>
<dbReference type="InterPro" id="IPR006342">
    <property type="entry name" value="FkbM_mtfrase"/>
</dbReference>
<dbReference type="InterPro" id="IPR029063">
    <property type="entry name" value="SAM-dependent_MTases_sf"/>
</dbReference>
<evidence type="ECO:0000259" key="1">
    <source>
        <dbReference type="Pfam" id="PF05050"/>
    </source>
</evidence>
<evidence type="ECO:0000313" key="3">
    <source>
        <dbReference type="Proteomes" id="UP000001025"/>
    </source>
</evidence>
<dbReference type="Proteomes" id="UP000001025">
    <property type="component" value="Chromosome"/>
</dbReference>
<dbReference type="PANTHER" id="PTHR34203">
    <property type="entry name" value="METHYLTRANSFERASE, FKBM FAMILY PROTEIN"/>
    <property type="match status" value="1"/>
</dbReference>
<dbReference type="Pfam" id="PF05050">
    <property type="entry name" value="Methyltransf_21"/>
    <property type="match status" value="1"/>
</dbReference>
<dbReference type="InParanoid" id="Q7UVR2"/>
<dbReference type="STRING" id="243090.RB2487"/>
<proteinExistence type="predicted"/>
<dbReference type="HOGENOM" id="CLU_936494_0_0_0"/>
<keyword evidence="3" id="KW-1185">Reference proteome</keyword>
<dbReference type="AlphaFoldDB" id="Q7UVR2"/>
<organism evidence="2 3">
    <name type="scientific">Rhodopirellula baltica (strain DSM 10527 / NCIMB 13988 / SH1)</name>
    <dbReference type="NCBI Taxonomy" id="243090"/>
    <lineage>
        <taxon>Bacteria</taxon>
        <taxon>Pseudomonadati</taxon>
        <taxon>Planctomycetota</taxon>
        <taxon>Planctomycetia</taxon>
        <taxon>Pirellulales</taxon>
        <taxon>Pirellulaceae</taxon>
        <taxon>Rhodopirellula</taxon>
    </lineage>
</organism>
<evidence type="ECO:0000313" key="2">
    <source>
        <dbReference type="EMBL" id="CAD72660.1"/>
    </source>
</evidence>
<sequence length="297" mass="33074">MSLNKIQKRFLRPEFVHRPQQAFQAMLQKLLGVRPGPVRRILPWGYPVWVEPQDYIGHRVLRHGLTALEACETSFRLLDPGDVAADVGANYGVVTAAMVAAVGKTGTVTAVEMHPKTFAALQRNVNEWDTGGTTVRLIQAAASDRSGEIIACESEDYASNSGVGYVTHQVHHENHRQRKVSSDRLDHLLNGKAPVFLKLDVERHELEALRGAGELISNHSVPHLLVEDLVGRTPVKDLLQDAGYTLFELECDLRGPKVCPVNFERPFQDGVCSDILATKNPDEVRRRFESPGYRCLN</sequence>
<dbReference type="OrthoDB" id="663022at2"/>
<dbReference type="EMBL" id="BX294137">
    <property type="protein sequence ID" value="CAD72660.1"/>
    <property type="molecule type" value="Genomic_DNA"/>
</dbReference>
<dbReference type="GO" id="GO:0008171">
    <property type="term" value="F:O-methyltransferase activity"/>
    <property type="evidence" value="ECO:0000318"/>
    <property type="project" value="GO_Central"/>
</dbReference>
<name>Q7UVR2_RHOBA</name>
<feature type="domain" description="Methyltransferase FkbM" evidence="1">
    <location>
        <begin position="86"/>
        <end position="221"/>
    </location>
</feature>